<sequence length="486" mass="53994">MVSSHPVCSLASLFKVIWKMPQPLNNVSLSQGPRARENQARSSAVALVESVGLLLSGQGPVDRSFMAQPSNQRHLVKDALKRVEHFGVQHWLEHFQIDPQKSSRSRAAASKGWLEFDQRSGWASKTRSIDIRVMVSPSHGIRYGSPIQKEKLFLPSFQPRKGLSEYLTTSSLANPLLKRKPMSLFANLIENAKQVYGGDNTKTSTVQLKHMPGTVCRYSDLSSINTPSGTAIQAAFIAFSHTLFTPLRLQHILTLMPDLGPGINPGVRLTRLFVLSIGEIYDDMAKGKELTGKDNGENIMKSIKEGPFQMGTVSDVVTGGTEGAVQQGPVRARVLNDLSAKKMKETFGTNVKMISWKVADLTKDDRESQLYDEFEHFRQIKGDYSFGHQIMIFGTSVDAPVSWYQQIIQISSTTNEPSPADKLSQWTQEFPYRNLIENKLALSLNRTDHIFQTNQSTYSSSNAEQSYGQGETGNCGSRCLGRYNGD</sequence>
<dbReference type="Proteomes" id="UP001151760">
    <property type="component" value="Unassembled WGS sequence"/>
</dbReference>
<comment type="caution">
    <text evidence="1">The sequence shown here is derived from an EMBL/GenBank/DDBJ whole genome shotgun (WGS) entry which is preliminary data.</text>
</comment>
<reference evidence="1" key="2">
    <citation type="submission" date="2022-01" db="EMBL/GenBank/DDBJ databases">
        <authorList>
            <person name="Yamashiro T."/>
            <person name="Shiraishi A."/>
            <person name="Satake H."/>
            <person name="Nakayama K."/>
        </authorList>
    </citation>
    <scope>NUCLEOTIDE SEQUENCE</scope>
</reference>
<keyword evidence="2" id="KW-1185">Reference proteome</keyword>
<gene>
    <name evidence="1" type="ORF">Tco_0799432</name>
</gene>
<evidence type="ECO:0000313" key="1">
    <source>
        <dbReference type="EMBL" id="GJS92464.1"/>
    </source>
</evidence>
<proteinExistence type="predicted"/>
<dbReference type="EMBL" id="BQNB010011583">
    <property type="protein sequence ID" value="GJS92464.1"/>
    <property type="molecule type" value="Genomic_DNA"/>
</dbReference>
<accession>A0ABQ4ZQA8</accession>
<organism evidence="1 2">
    <name type="scientific">Tanacetum coccineum</name>
    <dbReference type="NCBI Taxonomy" id="301880"/>
    <lineage>
        <taxon>Eukaryota</taxon>
        <taxon>Viridiplantae</taxon>
        <taxon>Streptophyta</taxon>
        <taxon>Embryophyta</taxon>
        <taxon>Tracheophyta</taxon>
        <taxon>Spermatophyta</taxon>
        <taxon>Magnoliopsida</taxon>
        <taxon>eudicotyledons</taxon>
        <taxon>Gunneridae</taxon>
        <taxon>Pentapetalae</taxon>
        <taxon>asterids</taxon>
        <taxon>campanulids</taxon>
        <taxon>Asterales</taxon>
        <taxon>Asteraceae</taxon>
        <taxon>Asteroideae</taxon>
        <taxon>Anthemideae</taxon>
        <taxon>Anthemidinae</taxon>
        <taxon>Tanacetum</taxon>
    </lineage>
</organism>
<reference evidence="1" key="1">
    <citation type="journal article" date="2022" name="Int. J. Mol. Sci.">
        <title>Draft Genome of Tanacetum Coccineum: Genomic Comparison of Closely Related Tanacetum-Family Plants.</title>
        <authorList>
            <person name="Yamashiro T."/>
            <person name="Shiraishi A."/>
            <person name="Nakayama K."/>
            <person name="Satake H."/>
        </authorList>
    </citation>
    <scope>NUCLEOTIDE SEQUENCE</scope>
</reference>
<name>A0ABQ4ZQA8_9ASTR</name>
<protein>
    <submittedName>
        <fullName evidence="1">Uncharacterized protein</fullName>
    </submittedName>
</protein>
<evidence type="ECO:0000313" key="2">
    <source>
        <dbReference type="Proteomes" id="UP001151760"/>
    </source>
</evidence>